<dbReference type="AlphaFoldDB" id="A0A1Y2DMP8"/>
<reference evidence="2 3" key="1">
    <citation type="submission" date="2016-08" db="EMBL/GenBank/DDBJ databases">
        <title>A Parts List for Fungal Cellulosomes Revealed by Comparative Genomics.</title>
        <authorList>
            <consortium name="DOE Joint Genome Institute"/>
            <person name="Haitjema C.H."/>
            <person name="Gilmore S.P."/>
            <person name="Henske J.K."/>
            <person name="Solomon K.V."/>
            <person name="De Groot R."/>
            <person name="Kuo A."/>
            <person name="Mondo S.J."/>
            <person name="Salamov A.A."/>
            <person name="Labutti K."/>
            <person name="Zhao Z."/>
            <person name="Chiniquy J."/>
            <person name="Barry K."/>
            <person name="Brewer H.M."/>
            <person name="Purvine S.O."/>
            <person name="Wright A.T."/>
            <person name="Boxma B."/>
            <person name="Van Alen T."/>
            <person name="Hackstein J.H."/>
            <person name="Baker S.E."/>
            <person name="Grigoriev I.V."/>
            <person name="O'Malley M.A."/>
        </authorList>
    </citation>
    <scope>NUCLEOTIDE SEQUENCE [LARGE SCALE GENOMIC DNA]</scope>
    <source>
        <strain evidence="2 3">G1</strain>
    </source>
</reference>
<organism evidence="2 3">
    <name type="scientific">Neocallimastix californiae</name>
    <dbReference type="NCBI Taxonomy" id="1754190"/>
    <lineage>
        <taxon>Eukaryota</taxon>
        <taxon>Fungi</taxon>
        <taxon>Fungi incertae sedis</taxon>
        <taxon>Chytridiomycota</taxon>
        <taxon>Chytridiomycota incertae sedis</taxon>
        <taxon>Neocallimastigomycetes</taxon>
        <taxon>Neocallimastigales</taxon>
        <taxon>Neocallimastigaceae</taxon>
        <taxon>Neocallimastix</taxon>
    </lineage>
</organism>
<feature type="compositionally biased region" description="Polar residues" evidence="1">
    <location>
        <begin position="318"/>
        <end position="327"/>
    </location>
</feature>
<feature type="compositionally biased region" description="Polar residues" evidence="1">
    <location>
        <begin position="251"/>
        <end position="262"/>
    </location>
</feature>
<dbReference type="OrthoDB" id="2125767at2759"/>
<name>A0A1Y2DMP8_9FUNG</name>
<dbReference type="EMBL" id="MCOG01000061">
    <property type="protein sequence ID" value="ORY60439.1"/>
    <property type="molecule type" value="Genomic_DNA"/>
</dbReference>
<accession>A0A1Y2DMP8</accession>
<evidence type="ECO:0008006" key="4">
    <source>
        <dbReference type="Google" id="ProtNLM"/>
    </source>
</evidence>
<feature type="compositionally biased region" description="Low complexity" evidence="1">
    <location>
        <begin position="263"/>
        <end position="276"/>
    </location>
</feature>
<comment type="caution">
    <text evidence="2">The sequence shown here is derived from an EMBL/GenBank/DDBJ whole genome shotgun (WGS) entry which is preliminary data.</text>
</comment>
<protein>
    <recommendedName>
        <fullName evidence="4">PH domain-containing protein</fullName>
    </recommendedName>
</protein>
<sequence>MNTYGNKIDIIKKGYLIHKRHTKIFVILCSPLSISDVSKVYYSIFGGNGGLENKAAILGNIAFAAMEETPLLILLASEKETNRPIFIHFMNVNGIDDEVKLGQACCMRLHTNKADFTFSASTSTEYQDWISSFKDAYKKSHPVSKRKTINTDVDDIDDLEENNTVDNIDPNMFIPYNPTATLTRSRSSPKPEKPLLGRLFSQCIPETSSNNSNNATVKQINSNKVHHHYSAAASRNVPSTTAALSPRHRSSSAQRASTLSNHTPTAGTAAAPTTSTIKKPSETTKITHASLPPTVPTSINTTTTIATATSPSSSQPANITMTQSNYSDMPPLGPLTTVPSNGVNGSGLPMPKLVSPSSPREPDISKTEQAIPVKTG</sequence>
<dbReference type="SUPFAM" id="SSF50729">
    <property type="entry name" value="PH domain-like"/>
    <property type="match status" value="1"/>
</dbReference>
<feature type="region of interest" description="Disordered" evidence="1">
    <location>
        <begin position="227"/>
        <end position="376"/>
    </location>
</feature>
<evidence type="ECO:0000313" key="3">
    <source>
        <dbReference type="Proteomes" id="UP000193920"/>
    </source>
</evidence>
<feature type="compositionally biased region" description="Low complexity" evidence="1">
    <location>
        <begin position="296"/>
        <end position="317"/>
    </location>
</feature>
<dbReference type="InterPro" id="IPR011993">
    <property type="entry name" value="PH-like_dom_sf"/>
</dbReference>
<dbReference type="Gene3D" id="2.30.29.30">
    <property type="entry name" value="Pleckstrin-homology domain (PH domain)/Phosphotyrosine-binding domain (PTB)"/>
    <property type="match status" value="1"/>
</dbReference>
<gene>
    <name evidence="2" type="ORF">LY90DRAFT_668647</name>
</gene>
<evidence type="ECO:0000313" key="2">
    <source>
        <dbReference type="EMBL" id="ORY60439.1"/>
    </source>
</evidence>
<evidence type="ECO:0000256" key="1">
    <source>
        <dbReference type="SAM" id="MobiDB-lite"/>
    </source>
</evidence>
<keyword evidence="3" id="KW-1185">Reference proteome</keyword>
<proteinExistence type="predicted"/>
<dbReference type="Proteomes" id="UP000193920">
    <property type="component" value="Unassembled WGS sequence"/>
</dbReference>